<protein>
    <submittedName>
        <fullName evidence="1">Uncharacterized protein</fullName>
    </submittedName>
</protein>
<dbReference type="Proteomes" id="UP000075502">
    <property type="component" value="Unassembled WGS sequence"/>
</dbReference>
<gene>
    <name evidence="1" type="ORF">BE21_53525</name>
</gene>
<dbReference type="AlphaFoldDB" id="A0A150TEB7"/>
<organism evidence="1 2">
    <name type="scientific">Sorangium cellulosum</name>
    <name type="common">Polyangium cellulosum</name>
    <dbReference type="NCBI Taxonomy" id="56"/>
    <lineage>
        <taxon>Bacteria</taxon>
        <taxon>Pseudomonadati</taxon>
        <taxon>Myxococcota</taxon>
        <taxon>Polyangia</taxon>
        <taxon>Polyangiales</taxon>
        <taxon>Polyangiaceae</taxon>
        <taxon>Sorangium</taxon>
    </lineage>
</organism>
<proteinExistence type="predicted"/>
<sequence>MNRFINRIVLMVLVLGLLIGVSTRAPAMPHASPLGLRGVIQPFLFALHRYDHHAIAFLADHPDYRAIEAMITYRADRPPLIRAFITLHDGTQIDHSSDPEFVRDRAAILTNRQIIYRPIRFEVSEVGGVPREEAQFISYRGENIHLVVEGSAPPSPALGGLINPGDDGGDLAILWADASSLASDASVLTIDDAPVALSSPVPGVYTAGLHIGVFYDGHLELRPIRAPSRIAVGESWLYRDNLKNWHVYEIVAVAGDRLTLRKTTTSPALTEEILEAEVVHGRIELRSVRATGLPGDEEPIPPAPTGLTLDLSTPGSFSISLDEHEDLVTGMASRTEHPARTVWTLQPVEPPWMANLVVTATVTLRRNIYSIDGEAGQP</sequence>
<evidence type="ECO:0000313" key="2">
    <source>
        <dbReference type="Proteomes" id="UP000075502"/>
    </source>
</evidence>
<dbReference type="EMBL" id="JEME01002815">
    <property type="protein sequence ID" value="KYG03054.1"/>
    <property type="molecule type" value="Genomic_DNA"/>
</dbReference>
<reference evidence="1 2" key="1">
    <citation type="submission" date="2014-02" db="EMBL/GenBank/DDBJ databases">
        <title>The small core and large imbalanced accessory genome model reveals a collaborative survival strategy of Sorangium cellulosum strains in nature.</title>
        <authorList>
            <person name="Han K."/>
            <person name="Peng R."/>
            <person name="Blom J."/>
            <person name="Li Y.-Z."/>
        </authorList>
    </citation>
    <scope>NUCLEOTIDE SEQUENCE [LARGE SCALE GENOMIC DNA]</scope>
    <source>
        <strain evidence="1 2">So0007-03</strain>
    </source>
</reference>
<comment type="caution">
    <text evidence="1">The sequence shown here is derived from an EMBL/GenBank/DDBJ whole genome shotgun (WGS) entry which is preliminary data.</text>
</comment>
<accession>A0A150TEB7</accession>
<evidence type="ECO:0000313" key="1">
    <source>
        <dbReference type="EMBL" id="KYG03054.1"/>
    </source>
</evidence>
<name>A0A150TEB7_SORCE</name>